<dbReference type="Proteomes" id="UP001144036">
    <property type="component" value="Unassembled WGS sequence"/>
</dbReference>
<dbReference type="EMBL" id="JAPNNL010000137">
    <property type="protein sequence ID" value="MDA0637092.1"/>
    <property type="molecule type" value="Genomic_DNA"/>
</dbReference>
<proteinExistence type="inferred from homology"/>
<dbReference type="RefSeq" id="WP_270158003.1">
    <property type="nucleotide sequence ID" value="NZ_JAPNNL010000137.1"/>
</dbReference>
<protein>
    <submittedName>
        <fullName evidence="3">SRPBCC domain-containing protein</fullName>
    </submittedName>
</protein>
<dbReference type="Gene3D" id="3.30.530.20">
    <property type="match status" value="1"/>
</dbReference>
<evidence type="ECO:0000256" key="1">
    <source>
        <dbReference type="ARBA" id="ARBA00006817"/>
    </source>
</evidence>
<dbReference type="InterPro" id="IPR013538">
    <property type="entry name" value="ASHA1/2-like_C"/>
</dbReference>
<organism evidence="3 4">
    <name type="scientific">Nonomuraea corallina</name>
    <dbReference type="NCBI Taxonomy" id="2989783"/>
    <lineage>
        <taxon>Bacteria</taxon>
        <taxon>Bacillati</taxon>
        <taxon>Actinomycetota</taxon>
        <taxon>Actinomycetes</taxon>
        <taxon>Streptosporangiales</taxon>
        <taxon>Streptosporangiaceae</taxon>
        <taxon>Nonomuraea</taxon>
    </lineage>
</organism>
<comment type="similarity">
    <text evidence="1">Belongs to the AHA1 family.</text>
</comment>
<name>A0ABT4SIP9_9ACTN</name>
<dbReference type="InterPro" id="IPR023393">
    <property type="entry name" value="START-like_dom_sf"/>
</dbReference>
<evidence type="ECO:0000313" key="3">
    <source>
        <dbReference type="EMBL" id="MDA0637092.1"/>
    </source>
</evidence>
<dbReference type="Pfam" id="PF08327">
    <property type="entry name" value="AHSA1"/>
    <property type="match status" value="1"/>
</dbReference>
<accession>A0ABT4SIP9</accession>
<dbReference type="SUPFAM" id="SSF55961">
    <property type="entry name" value="Bet v1-like"/>
    <property type="match status" value="1"/>
</dbReference>
<reference evidence="3" key="1">
    <citation type="submission" date="2022-11" db="EMBL/GenBank/DDBJ databases">
        <title>Nonomuraea corallina sp. nov., a new species of the genus Nonomuraea isolated from sea side sediment in Thai sea.</title>
        <authorList>
            <person name="Ngamcharungchit C."/>
            <person name="Matsumoto A."/>
            <person name="Suriyachadkun C."/>
            <person name="Panbangred W."/>
            <person name="Inahashi Y."/>
            <person name="Intra B."/>
        </authorList>
    </citation>
    <scope>NUCLEOTIDE SEQUENCE</scope>
    <source>
        <strain evidence="3">MCN248</strain>
    </source>
</reference>
<feature type="domain" description="Activator of Hsp90 ATPase homologue 1/2-like C-terminal" evidence="2">
    <location>
        <begin position="14"/>
        <end position="140"/>
    </location>
</feature>
<comment type="caution">
    <text evidence="3">The sequence shown here is derived from an EMBL/GenBank/DDBJ whole genome shotgun (WGS) entry which is preliminary data.</text>
</comment>
<keyword evidence="4" id="KW-1185">Reference proteome</keyword>
<gene>
    <name evidence="3" type="ORF">OUY22_27125</name>
</gene>
<evidence type="ECO:0000313" key="4">
    <source>
        <dbReference type="Proteomes" id="UP001144036"/>
    </source>
</evidence>
<sequence>MARTGWYEIIRLFDAPREQVFAAWIMPARFARWFGPRFTGAPVDRMVLDARPGGTWRVTLTAEEGFEVTFDGVYREVTPPERLVFTTGDPDGPGPASVVTVELADDGGRTVMTFREHGADACEESRRGWMEFFDRLGELLSG</sequence>
<evidence type="ECO:0000259" key="2">
    <source>
        <dbReference type="Pfam" id="PF08327"/>
    </source>
</evidence>